<evidence type="ECO:0000313" key="2">
    <source>
        <dbReference type="EMBL" id="KAL1836414.1"/>
    </source>
</evidence>
<proteinExistence type="predicted"/>
<evidence type="ECO:0000313" key="3">
    <source>
        <dbReference type="Proteomes" id="UP001583172"/>
    </source>
</evidence>
<feature type="compositionally biased region" description="Low complexity" evidence="1">
    <location>
        <begin position="446"/>
        <end position="456"/>
    </location>
</feature>
<feature type="region of interest" description="Disordered" evidence="1">
    <location>
        <begin position="412"/>
        <end position="472"/>
    </location>
</feature>
<evidence type="ECO:0008006" key="4">
    <source>
        <dbReference type="Google" id="ProtNLM"/>
    </source>
</evidence>
<feature type="compositionally biased region" description="Polar residues" evidence="1">
    <location>
        <begin position="174"/>
        <end position="183"/>
    </location>
</feature>
<dbReference type="Proteomes" id="UP001583172">
    <property type="component" value="Unassembled WGS sequence"/>
</dbReference>
<dbReference type="EMBL" id="JAZGSY010000414">
    <property type="protein sequence ID" value="KAL1836414.1"/>
    <property type="molecule type" value="Genomic_DNA"/>
</dbReference>
<reference evidence="2 3" key="1">
    <citation type="journal article" date="2024" name="Commun. Biol.">
        <title>Comparative genomic analysis of thermophilic fungi reveals convergent evolutionary adaptations and gene losses.</title>
        <authorList>
            <person name="Steindorff A.S."/>
            <person name="Aguilar-Pontes M.V."/>
            <person name="Robinson A.J."/>
            <person name="Andreopoulos B."/>
            <person name="LaButti K."/>
            <person name="Kuo A."/>
            <person name="Mondo S."/>
            <person name="Riley R."/>
            <person name="Otillar R."/>
            <person name="Haridas S."/>
            <person name="Lipzen A."/>
            <person name="Grimwood J."/>
            <person name="Schmutz J."/>
            <person name="Clum A."/>
            <person name="Reid I.D."/>
            <person name="Moisan M.C."/>
            <person name="Butler G."/>
            <person name="Nguyen T.T.M."/>
            <person name="Dewar K."/>
            <person name="Conant G."/>
            <person name="Drula E."/>
            <person name="Henrissat B."/>
            <person name="Hansel C."/>
            <person name="Singer S."/>
            <person name="Hutchinson M.I."/>
            <person name="de Vries R.P."/>
            <person name="Natvig D.O."/>
            <person name="Powell A.J."/>
            <person name="Tsang A."/>
            <person name="Grigoriev I.V."/>
        </authorList>
    </citation>
    <scope>NUCLEOTIDE SEQUENCE [LARGE SCALE GENOMIC DNA]</scope>
    <source>
        <strain evidence="2 3">CBS 620.91</strain>
    </source>
</reference>
<feature type="compositionally biased region" description="Acidic residues" evidence="1">
    <location>
        <begin position="595"/>
        <end position="610"/>
    </location>
</feature>
<feature type="region of interest" description="Disordered" evidence="1">
    <location>
        <begin position="553"/>
        <end position="627"/>
    </location>
</feature>
<feature type="region of interest" description="Disordered" evidence="1">
    <location>
        <begin position="79"/>
        <end position="106"/>
    </location>
</feature>
<feature type="compositionally biased region" description="Polar residues" evidence="1">
    <location>
        <begin position="250"/>
        <end position="266"/>
    </location>
</feature>
<name>A0ABR3V3Q7_HUMIN</name>
<evidence type="ECO:0000256" key="1">
    <source>
        <dbReference type="SAM" id="MobiDB-lite"/>
    </source>
</evidence>
<accession>A0ABR3V3Q7</accession>
<feature type="region of interest" description="Disordered" evidence="1">
    <location>
        <begin position="147"/>
        <end position="276"/>
    </location>
</feature>
<sequence length="665" mass="71175">MAVRPQKEARSLSEINYLASNPPQYPYHPEPRESLTLYISRVPGTQDVILSTFRPLKKNVTAEDVANSLYYVHLDTPEDDMLAAPPRPARAVSPRSSLESARSVIPRKPLPASASALGLDKKAMSNNASSVPPPVTSSLTASPILAEPAPRSLSPTAEPQAPDGKTIEGYRQNPVFQKRQSAAPTDVSDPPRSPVSLAVPIPRTGLLSTPPTASDPSSELSTSPASDSMINPPPVTPQGTAPSSGRPISVMSQTSPLSATRTTSSGKPGIRPSSVTFSLTLIRRDPTTGTQSNVGKVLSFQTNVPPPDAAAPNLDPDNMGELLPFTQHITIRLDTSGYAKYRDLPSRADVGRFRLSSGPSLAQQLSQMGISGSAGDAPAPGLKPAWKPVEEGFKREVVMSYGASWTENLKKSFHRRRRPGSPIHGGSNTSGEGNPAPPNVSHARQGSTSTVGSVESSDGRHSPTLITHPRPGLKPKGYVFLSPWNGRCEFRTSANGRAIKCRHVLDPASFKFDPREVAQSIRDAQAVGRSRGDELASAFAGAKAVSELRYNLPQGGHRRQGSEHDSKSKAGRLQHKNLPGPFNKLLHHGSKSSDDEYESDEDFDDQDADASMDPNGLGRELAGGGTRGRRAKLGKLIIHDEGLKMLDLVVAANVGVWWTTWGRLM</sequence>
<gene>
    <name evidence="2" type="ORF">VTJ49DRAFT_5164</name>
</gene>
<feature type="compositionally biased region" description="Polar residues" evidence="1">
    <location>
        <begin position="206"/>
        <end position="229"/>
    </location>
</feature>
<keyword evidence="3" id="KW-1185">Reference proteome</keyword>
<protein>
    <recommendedName>
        <fullName evidence="4">Oxidoreductase-like protein</fullName>
    </recommendedName>
</protein>
<organism evidence="2 3">
    <name type="scientific">Humicola insolens</name>
    <name type="common">Soft-rot fungus</name>
    <dbReference type="NCBI Taxonomy" id="85995"/>
    <lineage>
        <taxon>Eukaryota</taxon>
        <taxon>Fungi</taxon>
        <taxon>Dikarya</taxon>
        <taxon>Ascomycota</taxon>
        <taxon>Pezizomycotina</taxon>
        <taxon>Sordariomycetes</taxon>
        <taxon>Sordariomycetidae</taxon>
        <taxon>Sordariales</taxon>
        <taxon>Chaetomiaceae</taxon>
        <taxon>Mycothermus</taxon>
    </lineage>
</organism>
<comment type="caution">
    <text evidence="2">The sequence shown here is derived from an EMBL/GenBank/DDBJ whole genome shotgun (WGS) entry which is preliminary data.</text>
</comment>